<feature type="domain" description="Quinolinate phosphoribosyl transferase C-terminal" evidence="10">
    <location>
        <begin position="116"/>
        <end position="281"/>
    </location>
</feature>
<protein>
    <recommendedName>
        <fullName evidence="4">nicotinate-nucleotide diphosphorylase (carboxylating)</fullName>
        <ecNumber evidence="4">2.4.2.19</ecNumber>
    </recommendedName>
    <alternativeName>
        <fullName evidence="8">Quinolinate phosphoribosyltransferase [decarboxylating]</fullName>
    </alternativeName>
</protein>
<evidence type="ECO:0000256" key="2">
    <source>
        <dbReference type="ARBA" id="ARBA00004893"/>
    </source>
</evidence>
<evidence type="ECO:0000256" key="6">
    <source>
        <dbReference type="ARBA" id="ARBA00022676"/>
    </source>
</evidence>
<dbReference type="InterPro" id="IPR013785">
    <property type="entry name" value="Aldolase_TIM"/>
</dbReference>
<comment type="similarity">
    <text evidence="3 9">Belongs to the NadC/ModD family.</text>
</comment>
<dbReference type="PIRSF" id="PIRSF006250">
    <property type="entry name" value="NadC_ModD"/>
    <property type="match status" value="1"/>
</dbReference>
<comment type="pathway">
    <text evidence="2">Cofactor biosynthesis; NAD(+) biosynthesis; nicotinate D-ribonucleotide from quinolinate: step 1/1.</text>
</comment>
<dbReference type="Gene3D" id="3.90.1170.20">
    <property type="entry name" value="Quinolinate phosphoribosyl transferase, N-terminal domain"/>
    <property type="match status" value="1"/>
</dbReference>
<keyword evidence="7 9" id="KW-0808">Transferase</keyword>
<evidence type="ECO:0000313" key="12">
    <source>
        <dbReference type="EMBL" id="SFJ35304.1"/>
    </source>
</evidence>
<dbReference type="SUPFAM" id="SSF51690">
    <property type="entry name" value="Nicotinate/Quinolinate PRTase C-terminal domain-like"/>
    <property type="match status" value="1"/>
</dbReference>
<dbReference type="CDD" id="cd01572">
    <property type="entry name" value="QPRTase"/>
    <property type="match status" value="1"/>
</dbReference>
<evidence type="ECO:0000256" key="5">
    <source>
        <dbReference type="ARBA" id="ARBA00022642"/>
    </source>
</evidence>
<dbReference type="GO" id="GO:0004514">
    <property type="term" value="F:nicotinate-nucleotide diphosphorylase (carboxylating) activity"/>
    <property type="evidence" value="ECO:0007669"/>
    <property type="project" value="UniProtKB-EC"/>
</dbReference>
<name>A0A1I3QM61_9BACT</name>
<dbReference type="Gene3D" id="3.20.20.70">
    <property type="entry name" value="Aldolase class I"/>
    <property type="match status" value="1"/>
</dbReference>
<dbReference type="SUPFAM" id="SSF54675">
    <property type="entry name" value="Nicotinate/Quinolinate PRTase N-terminal domain-like"/>
    <property type="match status" value="1"/>
</dbReference>
<evidence type="ECO:0000256" key="4">
    <source>
        <dbReference type="ARBA" id="ARBA00011944"/>
    </source>
</evidence>
<evidence type="ECO:0000256" key="7">
    <source>
        <dbReference type="ARBA" id="ARBA00022679"/>
    </source>
</evidence>
<dbReference type="AlphaFoldDB" id="A0A1I3QM61"/>
<proteinExistence type="inferred from homology"/>
<dbReference type="GO" id="GO:0009435">
    <property type="term" value="P:NAD+ biosynthetic process"/>
    <property type="evidence" value="ECO:0007669"/>
    <property type="project" value="UniProtKB-UniPathway"/>
</dbReference>
<evidence type="ECO:0000259" key="11">
    <source>
        <dbReference type="Pfam" id="PF02749"/>
    </source>
</evidence>
<comment type="function">
    <text evidence="1">Involved in the catabolism of quinolinic acid (QA).</text>
</comment>
<evidence type="ECO:0000256" key="1">
    <source>
        <dbReference type="ARBA" id="ARBA00003237"/>
    </source>
</evidence>
<evidence type="ECO:0000256" key="3">
    <source>
        <dbReference type="ARBA" id="ARBA00009400"/>
    </source>
</evidence>
<dbReference type="GO" id="GO:0034213">
    <property type="term" value="P:quinolinate catabolic process"/>
    <property type="evidence" value="ECO:0007669"/>
    <property type="project" value="TreeGrafter"/>
</dbReference>
<sequence>MFSLYFNDDRLALLHRLVDLALEEDGRDLTSEALFPPASQLEASIVAKEETLVAGLPLIDIVFERMRGPRPLVTLLASDADAVTRGQEVARIRGSAPILLKAERVIMNFICHLSGVANATRRFVQAVEGTGVRVLDTRKTTPGQRYLEKYAVRMGGGHNHRANLEEMLMLKDNHIDQAGSITAAVCALRNAYDICPPLEVECRTLEDVREAVSLSPQRIMLDNMPVGTAAEALRLIPPHIESEISGNVTLTTIRALAELRPTFISTGAITHSATVADFSMRLTQSSRENA</sequence>
<evidence type="ECO:0000259" key="10">
    <source>
        <dbReference type="Pfam" id="PF01729"/>
    </source>
</evidence>
<dbReference type="InterPro" id="IPR002638">
    <property type="entry name" value="Quinolinate_PRibosylTrfase_C"/>
</dbReference>
<dbReference type="RefSeq" id="WP_092372845.1">
    <property type="nucleotide sequence ID" value="NZ_FORX01000002.1"/>
</dbReference>
<feature type="domain" description="Quinolinate phosphoribosyl transferase N-terminal" evidence="11">
    <location>
        <begin position="28"/>
        <end position="114"/>
    </location>
</feature>
<evidence type="ECO:0000313" key="13">
    <source>
        <dbReference type="Proteomes" id="UP000198635"/>
    </source>
</evidence>
<dbReference type="STRING" id="52560.SAMN04488082_102396"/>
<dbReference type="InterPro" id="IPR027277">
    <property type="entry name" value="NadC/ModD"/>
</dbReference>
<dbReference type="OrthoDB" id="9782546at2"/>
<keyword evidence="5" id="KW-0662">Pyridine nucleotide biosynthesis</keyword>
<dbReference type="GO" id="GO:0005737">
    <property type="term" value="C:cytoplasm"/>
    <property type="evidence" value="ECO:0007669"/>
    <property type="project" value="TreeGrafter"/>
</dbReference>
<dbReference type="NCBIfam" id="TIGR00078">
    <property type="entry name" value="nadC"/>
    <property type="match status" value="1"/>
</dbReference>
<dbReference type="PANTHER" id="PTHR32179:SF3">
    <property type="entry name" value="NICOTINATE-NUCLEOTIDE PYROPHOSPHORYLASE [CARBOXYLATING]"/>
    <property type="match status" value="1"/>
</dbReference>
<dbReference type="InterPro" id="IPR036068">
    <property type="entry name" value="Nicotinate_pribotase-like_C"/>
</dbReference>
<evidence type="ECO:0000256" key="9">
    <source>
        <dbReference type="PIRNR" id="PIRNR006250"/>
    </source>
</evidence>
<keyword evidence="13" id="KW-1185">Reference proteome</keyword>
<dbReference type="InterPro" id="IPR037128">
    <property type="entry name" value="Quinolinate_PRibosylTase_N_sf"/>
</dbReference>
<dbReference type="EMBL" id="FORX01000002">
    <property type="protein sequence ID" value="SFJ35304.1"/>
    <property type="molecule type" value="Genomic_DNA"/>
</dbReference>
<reference evidence="13" key="1">
    <citation type="submission" date="2016-10" db="EMBL/GenBank/DDBJ databases">
        <authorList>
            <person name="Varghese N."/>
            <person name="Submissions S."/>
        </authorList>
    </citation>
    <scope>NUCLEOTIDE SEQUENCE [LARGE SCALE GENOMIC DNA]</scope>
    <source>
        <strain evidence="13">DSM 5918</strain>
    </source>
</reference>
<dbReference type="FunFam" id="3.20.20.70:FF:000030">
    <property type="entry name" value="Nicotinate-nucleotide pyrophosphorylase, carboxylating"/>
    <property type="match status" value="1"/>
</dbReference>
<dbReference type="PANTHER" id="PTHR32179">
    <property type="entry name" value="NICOTINATE-NUCLEOTIDE PYROPHOSPHORYLASE [CARBOXYLATING]"/>
    <property type="match status" value="1"/>
</dbReference>
<dbReference type="Proteomes" id="UP000198635">
    <property type="component" value="Unassembled WGS sequence"/>
</dbReference>
<dbReference type="InterPro" id="IPR004393">
    <property type="entry name" value="NadC"/>
</dbReference>
<organism evidence="12 13">
    <name type="scientific">Desulfomicrobium apsheronum</name>
    <dbReference type="NCBI Taxonomy" id="52560"/>
    <lineage>
        <taxon>Bacteria</taxon>
        <taxon>Pseudomonadati</taxon>
        <taxon>Thermodesulfobacteriota</taxon>
        <taxon>Desulfovibrionia</taxon>
        <taxon>Desulfovibrionales</taxon>
        <taxon>Desulfomicrobiaceae</taxon>
        <taxon>Desulfomicrobium</taxon>
    </lineage>
</organism>
<gene>
    <name evidence="12" type="ORF">SAMN04488082_102396</name>
</gene>
<dbReference type="EC" id="2.4.2.19" evidence="4"/>
<keyword evidence="6 9" id="KW-0328">Glycosyltransferase</keyword>
<evidence type="ECO:0000256" key="8">
    <source>
        <dbReference type="ARBA" id="ARBA00033102"/>
    </source>
</evidence>
<dbReference type="InterPro" id="IPR022412">
    <property type="entry name" value="Quinolinate_PRibosylTrfase_N"/>
</dbReference>
<dbReference type="Pfam" id="PF01729">
    <property type="entry name" value="QRPTase_C"/>
    <property type="match status" value="1"/>
</dbReference>
<dbReference type="UniPathway" id="UPA00253">
    <property type="reaction ID" value="UER00331"/>
</dbReference>
<dbReference type="Pfam" id="PF02749">
    <property type="entry name" value="QRPTase_N"/>
    <property type="match status" value="1"/>
</dbReference>
<accession>A0A1I3QM61</accession>